<feature type="transmembrane region" description="Helical" evidence="7">
    <location>
        <begin position="7"/>
        <end position="29"/>
    </location>
</feature>
<dbReference type="Proteomes" id="UP000010087">
    <property type="component" value="Chromosome 2"/>
</dbReference>
<dbReference type="SUPFAM" id="SSF118215">
    <property type="entry name" value="Proton glutamate symport protein"/>
    <property type="match status" value="1"/>
</dbReference>
<organism evidence="8 9">
    <name type="scientific">Burkholderia pseudomallei (strain 1026b)</name>
    <dbReference type="NCBI Taxonomy" id="884204"/>
    <lineage>
        <taxon>Bacteria</taxon>
        <taxon>Pseudomonadati</taxon>
        <taxon>Pseudomonadota</taxon>
        <taxon>Betaproteobacteria</taxon>
        <taxon>Burkholderiales</taxon>
        <taxon>Burkholderiaceae</taxon>
        <taxon>Burkholderia</taxon>
        <taxon>pseudomallei group</taxon>
    </lineage>
</organism>
<feature type="transmembrane region" description="Helical" evidence="7">
    <location>
        <begin position="85"/>
        <end position="107"/>
    </location>
</feature>
<dbReference type="PANTHER" id="PTHR42865:SF7">
    <property type="entry name" value="PROTON_GLUTAMATE-ASPARTATE SYMPORTER"/>
    <property type="match status" value="1"/>
</dbReference>
<dbReference type="GO" id="GO:0005886">
    <property type="term" value="C:plasma membrane"/>
    <property type="evidence" value="ECO:0007669"/>
    <property type="project" value="UniProtKB-SubCell"/>
</dbReference>
<dbReference type="InterPro" id="IPR036458">
    <property type="entry name" value="Na:dicarbo_symporter_sf"/>
</dbReference>
<dbReference type="PATRIC" id="fig|884204.3.peg.6706"/>
<evidence type="ECO:0000313" key="9">
    <source>
        <dbReference type="Proteomes" id="UP000010087"/>
    </source>
</evidence>
<feature type="transmembrane region" description="Helical" evidence="7">
    <location>
        <begin position="49"/>
        <end position="73"/>
    </location>
</feature>
<dbReference type="InterPro" id="IPR001991">
    <property type="entry name" value="Na-dicarboxylate_symporter"/>
</dbReference>
<evidence type="ECO:0000256" key="2">
    <source>
        <dbReference type="ARBA" id="ARBA00022448"/>
    </source>
</evidence>
<keyword evidence="2" id="KW-0813">Transport</keyword>
<dbReference type="EMBL" id="CP002834">
    <property type="protein sequence ID" value="AFI70434.1"/>
    <property type="molecule type" value="Genomic_DNA"/>
</dbReference>
<dbReference type="RefSeq" id="WP_004540568.1">
    <property type="nucleotide sequence ID" value="NC_017832.1"/>
</dbReference>
<evidence type="ECO:0000256" key="4">
    <source>
        <dbReference type="ARBA" id="ARBA00022692"/>
    </source>
</evidence>
<dbReference type="Gene3D" id="1.10.3860.10">
    <property type="entry name" value="Sodium:dicarboxylate symporter"/>
    <property type="match status" value="1"/>
</dbReference>
<dbReference type="GO" id="GO:0015293">
    <property type="term" value="F:symporter activity"/>
    <property type="evidence" value="ECO:0007669"/>
    <property type="project" value="UniProtKB-KW"/>
</dbReference>
<dbReference type="AlphaFoldDB" id="A0A0H3HZU1"/>
<keyword evidence="6 7" id="KW-0472">Membrane</keyword>
<keyword evidence="3" id="KW-1003">Cell membrane</keyword>
<reference evidence="8 9" key="1">
    <citation type="journal article" date="2012" name="PLoS ONE">
        <title>Evolution of Burkholderia pseudomallei in recurrent melioidosis.</title>
        <authorList>
            <person name="Hayden H.S."/>
            <person name="Lim R."/>
            <person name="Brittnacher M.J."/>
            <person name="Sims E.H."/>
            <person name="Ramage E.R."/>
            <person name="Fong C."/>
            <person name="Wu Z."/>
            <person name="Crist E."/>
            <person name="Chang J."/>
            <person name="Zhou Y."/>
            <person name="Radey M."/>
            <person name="Rohmer L."/>
            <person name="Haugen E."/>
            <person name="Gillett W."/>
            <person name="Wuthiekanun V."/>
            <person name="Peacock S.J."/>
            <person name="Kaul R."/>
            <person name="Miller S.I."/>
            <person name="Manoil C."/>
            <person name="Jacobs M.A."/>
        </authorList>
    </citation>
    <scope>NUCLEOTIDE SEQUENCE [LARGE SCALE GENOMIC DNA]</scope>
    <source>
        <strain evidence="8 9">1026b</strain>
    </source>
</reference>
<proteinExistence type="predicted"/>
<dbReference type="Pfam" id="PF00375">
    <property type="entry name" value="SDF"/>
    <property type="match status" value="1"/>
</dbReference>
<accession>A0A0H3HZU1</accession>
<name>A0A0H3HZU1_BURP2</name>
<evidence type="ECO:0000256" key="3">
    <source>
        <dbReference type="ARBA" id="ARBA00022475"/>
    </source>
</evidence>
<protein>
    <submittedName>
        <fullName evidence="8">Aerobic C4-dicarboxylate transporter forfumarate, L-malate, D-malate, succunate</fullName>
    </submittedName>
</protein>
<evidence type="ECO:0000256" key="5">
    <source>
        <dbReference type="ARBA" id="ARBA00022989"/>
    </source>
</evidence>
<evidence type="ECO:0000256" key="6">
    <source>
        <dbReference type="ARBA" id="ARBA00023136"/>
    </source>
</evidence>
<dbReference type="GO" id="GO:0006835">
    <property type="term" value="P:dicarboxylic acid transport"/>
    <property type="evidence" value="ECO:0007669"/>
    <property type="project" value="TreeGrafter"/>
</dbReference>
<keyword evidence="5 7" id="KW-1133">Transmembrane helix</keyword>
<evidence type="ECO:0000256" key="7">
    <source>
        <dbReference type="SAM" id="Phobius"/>
    </source>
</evidence>
<dbReference type="PANTHER" id="PTHR42865">
    <property type="entry name" value="PROTON/GLUTAMATE-ASPARTATE SYMPORTER"/>
    <property type="match status" value="1"/>
</dbReference>
<evidence type="ECO:0000256" key="1">
    <source>
        <dbReference type="ARBA" id="ARBA00004651"/>
    </source>
</evidence>
<gene>
    <name evidence="8" type="ordered locus">BP1026B_II2217</name>
</gene>
<dbReference type="PROSITE" id="PS51257">
    <property type="entry name" value="PROKAR_LIPOPROTEIN"/>
    <property type="match status" value="1"/>
</dbReference>
<dbReference type="PRINTS" id="PR00173">
    <property type="entry name" value="EDTRNSPORT"/>
</dbReference>
<keyword evidence="4 7" id="KW-0812">Transmembrane</keyword>
<comment type="subcellular location">
    <subcellularLocation>
        <location evidence="1">Cell membrane</location>
        <topology evidence="1">Multi-pass membrane protein</topology>
    </subcellularLocation>
</comment>
<dbReference type="KEGG" id="bpz:BP1026B_II2217"/>
<evidence type="ECO:0000313" key="8">
    <source>
        <dbReference type="EMBL" id="AFI70434.1"/>
    </source>
</evidence>
<sequence length="199" mass="21523">MTKKWKLTHWIMLGMILGIVVGYACHQYAADEATAKAIAADFGVVTTIFLHMVKMIIAPLVFATLVSGIASMDSGKSIGRIGAKVLGWFIVASLVSLSIGLLFVNIAKPGANLNMPLPPANASTHLQASALSVKEFYRCIGVVPVWRAQHLGLHSQALIFGECRGWLECRRRDSCVRNARVTNAATFARAKFKLMIGPA</sequence>